<dbReference type="PANTHER" id="PTHR12905">
    <property type="entry name" value="METALLOPHOSPHOESTERASE"/>
    <property type="match status" value="1"/>
</dbReference>
<dbReference type="InterPro" id="IPR004843">
    <property type="entry name" value="Calcineurin-like_PHP"/>
</dbReference>
<comment type="similarity">
    <text evidence="1">Belongs to the UPF0046 family.</text>
</comment>
<evidence type="ECO:0000313" key="3">
    <source>
        <dbReference type="EMBL" id="KAJ8307240.1"/>
    </source>
</evidence>
<evidence type="ECO:0000259" key="2">
    <source>
        <dbReference type="Pfam" id="PF00149"/>
    </source>
</evidence>
<sequence>MMSKLWKWLRKKSESSVKIKPDPLTRNPDIVWDSMRPEQNYQKITPLDPETPISDECVRFVCISDTHTFIENKPSYFLPDGDVLLHAGDITNEGQIKKLVEFNDYLGKLSYKHKVVIAGNHDITLDTDMIQKDPESAMLNFGIICELLKQYSVKQTKDLFTNCTYLQDSGVQLYGINIYGSPWQPVFRDWAFNLRRGEEILKKWDKIPNNTDILITHGPPLGYGDEVGHHGSGHVGCVELLNTVQKRVHPKYHVFGHIHEGYGVTSDGETTFINASFVNRLFLPVNSPIVFDYPLPNGYKKDK</sequence>
<evidence type="ECO:0000256" key="1">
    <source>
        <dbReference type="ARBA" id="ARBA00007993"/>
    </source>
</evidence>
<dbReference type="EMBL" id="JARBDR010000793">
    <property type="protein sequence ID" value="KAJ8307240.1"/>
    <property type="molecule type" value="Genomic_DNA"/>
</dbReference>
<dbReference type="SUPFAM" id="SSF56300">
    <property type="entry name" value="Metallo-dependent phosphatases"/>
    <property type="match status" value="1"/>
</dbReference>
<gene>
    <name evidence="3" type="ORF">KUTeg_015324</name>
</gene>
<dbReference type="PANTHER" id="PTHR12905:SF0">
    <property type="entry name" value="CALCINEURIN-LIKE PHOSPHOESTERASE DOMAIN-CONTAINING PROTEIN"/>
    <property type="match status" value="1"/>
</dbReference>
<comment type="caution">
    <text evidence="3">The sequence shown here is derived from an EMBL/GenBank/DDBJ whole genome shotgun (WGS) entry which is preliminary data.</text>
</comment>
<dbReference type="InterPro" id="IPR051693">
    <property type="entry name" value="UPF0046_metallophosphoest"/>
</dbReference>
<dbReference type="InterPro" id="IPR029052">
    <property type="entry name" value="Metallo-depent_PP-like"/>
</dbReference>
<organism evidence="3 4">
    <name type="scientific">Tegillarca granosa</name>
    <name type="common">Malaysian cockle</name>
    <name type="synonym">Anadara granosa</name>
    <dbReference type="NCBI Taxonomy" id="220873"/>
    <lineage>
        <taxon>Eukaryota</taxon>
        <taxon>Metazoa</taxon>
        <taxon>Spiralia</taxon>
        <taxon>Lophotrochozoa</taxon>
        <taxon>Mollusca</taxon>
        <taxon>Bivalvia</taxon>
        <taxon>Autobranchia</taxon>
        <taxon>Pteriomorphia</taxon>
        <taxon>Arcoida</taxon>
        <taxon>Arcoidea</taxon>
        <taxon>Arcidae</taxon>
        <taxon>Tegillarca</taxon>
    </lineage>
</organism>
<dbReference type="CDD" id="cd07379">
    <property type="entry name" value="MPP_239FB"/>
    <property type="match status" value="1"/>
</dbReference>
<dbReference type="Proteomes" id="UP001217089">
    <property type="component" value="Unassembled WGS sequence"/>
</dbReference>
<dbReference type="Pfam" id="PF00149">
    <property type="entry name" value="Metallophos"/>
    <property type="match status" value="1"/>
</dbReference>
<dbReference type="Gene3D" id="3.60.21.10">
    <property type="match status" value="1"/>
</dbReference>
<reference evidence="3 4" key="1">
    <citation type="submission" date="2022-12" db="EMBL/GenBank/DDBJ databases">
        <title>Chromosome-level genome of Tegillarca granosa.</title>
        <authorList>
            <person name="Kim J."/>
        </authorList>
    </citation>
    <scope>NUCLEOTIDE SEQUENCE [LARGE SCALE GENOMIC DNA]</scope>
    <source>
        <strain evidence="3">Teg-2019</strain>
        <tissue evidence="3">Adductor muscle</tissue>
    </source>
</reference>
<keyword evidence="4" id="KW-1185">Reference proteome</keyword>
<protein>
    <recommendedName>
        <fullName evidence="2">Calcineurin-like phosphoesterase domain-containing protein</fullName>
    </recommendedName>
</protein>
<feature type="domain" description="Calcineurin-like phosphoesterase" evidence="2">
    <location>
        <begin position="59"/>
        <end position="260"/>
    </location>
</feature>
<proteinExistence type="inferred from homology"/>
<name>A0ABQ9EUB4_TEGGR</name>
<evidence type="ECO:0000313" key="4">
    <source>
        <dbReference type="Proteomes" id="UP001217089"/>
    </source>
</evidence>
<accession>A0ABQ9EUB4</accession>